<dbReference type="EMBL" id="QRBI01000139">
    <property type="protein sequence ID" value="RMC01208.1"/>
    <property type="molecule type" value="Genomic_DNA"/>
</dbReference>
<evidence type="ECO:0000256" key="1">
    <source>
        <dbReference type="SAM" id="MobiDB-lite"/>
    </source>
</evidence>
<name>A0A3M0JJ95_HIRRU</name>
<evidence type="ECO:0000313" key="2">
    <source>
        <dbReference type="EMBL" id="RMC01208.1"/>
    </source>
</evidence>
<keyword evidence="3" id="KW-1185">Reference proteome</keyword>
<proteinExistence type="predicted"/>
<comment type="caution">
    <text evidence="2">The sequence shown here is derived from an EMBL/GenBank/DDBJ whole genome shotgun (WGS) entry which is preliminary data.</text>
</comment>
<protein>
    <submittedName>
        <fullName evidence="2">Uncharacterized protein</fullName>
    </submittedName>
</protein>
<accession>A0A3M0JJ95</accession>
<sequence>MAKSSAGIENQRRAKRAVGECGDEKLLSAGMAELERERSWICVQRKWGWLQDFRRDPVLPQPMGGSGCWEPARDSSCFCKEQQYKFWNMGLLSAPVLLKDMGKGHGKLLGKLATNTIGYRATNTCVKNTENTEKKKAKTKTASVQEPQNALVLSPRRSDQLKWDCSVQTPKPAASGGTLVWKMNHQEEDHEGEEESAEAADPGNA</sequence>
<feature type="compositionally biased region" description="Acidic residues" evidence="1">
    <location>
        <begin position="189"/>
        <end position="198"/>
    </location>
</feature>
<reference evidence="2 3" key="1">
    <citation type="submission" date="2018-07" db="EMBL/GenBank/DDBJ databases">
        <title>A high quality draft genome assembly of the barn swallow (H. rustica rustica).</title>
        <authorList>
            <person name="Formenti G."/>
            <person name="Chiara M."/>
            <person name="Poveda L."/>
            <person name="Francoijs K.-J."/>
            <person name="Bonisoli-Alquati A."/>
            <person name="Canova L."/>
            <person name="Gianfranceschi L."/>
            <person name="Horner D.S."/>
            <person name="Saino N."/>
        </authorList>
    </citation>
    <scope>NUCLEOTIDE SEQUENCE [LARGE SCALE GENOMIC DNA]</scope>
    <source>
        <strain evidence="2">Chelidonia</strain>
        <tissue evidence="2">Blood</tissue>
    </source>
</reference>
<dbReference type="Proteomes" id="UP000269221">
    <property type="component" value="Unassembled WGS sequence"/>
</dbReference>
<dbReference type="AlphaFoldDB" id="A0A3M0JJ95"/>
<feature type="region of interest" description="Disordered" evidence="1">
    <location>
        <begin position="167"/>
        <end position="205"/>
    </location>
</feature>
<organism evidence="2 3">
    <name type="scientific">Hirundo rustica rustica</name>
    <dbReference type="NCBI Taxonomy" id="333673"/>
    <lineage>
        <taxon>Eukaryota</taxon>
        <taxon>Metazoa</taxon>
        <taxon>Chordata</taxon>
        <taxon>Craniata</taxon>
        <taxon>Vertebrata</taxon>
        <taxon>Euteleostomi</taxon>
        <taxon>Archelosauria</taxon>
        <taxon>Archosauria</taxon>
        <taxon>Dinosauria</taxon>
        <taxon>Saurischia</taxon>
        <taxon>Theropoda</taxon>
        <taxon>Coelurosauria</taxon>
        <taxon>Aves</taxon>
        <taxon>Neognathae</taxon>
        <taxon>Neoaves</taxon>
        <taxon>Telluraves</taxon>
        <taxon>Australaves</taxon>
        <taxon>Passeriformes</taxon>
        <taxon>Sylvioidea</taxon>
        <taxon>Hirundinidae</taxon>
        <taxon>Hirundo</taxon>
    </lineage>
</organism>
<evidence type="ECO:0000313" key="3">
    <source>
        <dbReference type="Proteomes" id="UP000269221"/>
    </source>
</evidence>
<gene>
    <name evidence="2" type="ORF">DUI87_22157</name>
</gene>